<comment type="caution">
    <text evidence="8">The sequence shown here is derived from an EMBL/GenBank/DDBJ whole genome shotgun (WGS) entry which is preliminary data.</text>
</comment>
<evidence type="ECO:0000313" key="9">
    <source>
        <dbReference type="Proteomes" id="UP000250572"/>
    </source>
</evidence>
<dbReference type="InterPro" id="IPR003175">
    <property type="entry name" value="CDI_dom"/>
</dbReference>
<dbReference type="STRING" id="33528.ENSGAFP00000019870"/>
<reference evidence="8 9" key="1">
    <citation type="journal article" date="2018" name="G3 (Bethesda)">
        <title>A High-Quality Reference Genome for the Invasive Mosquitofish Gambusia affinis Using a Chicago Library.</title>
        <authorList>
            <person name="Hoffberg S.L."/>
            <person name="Troendle N.J."/>
            <person name="Glenn T.C."/>
            <person name="Mahmud O."/>
            <person name="Louha S."/>
            <person name="Chalopin D."/>
            <person name="Bennetzen J.L."/>
            <person name="Mauricio R."/>
        </authorList>
    </citation>
    <scope>NUCLEOTIDE SEQUENCE [LARGE SCALE GENOMIC DNA]</scope>
    <source>
        <strain evidence="8">NE01/NJP1002.9</strain>
        <tissue evidence="8">Muscle</tissue>
    </source>
</reference>
<dbReference type="Gene3D" id="4.10.365.10">
    <property type="entry name" value="p27"/>
    <property type="match status" value="1"/>
</dbReference>
<gene>
    <name evidence="8" type="ORF">CCH79_00006271</name>
</gene>
<keyword evidence="9" id="KW-1185">Reference proteome</keyword>
<evidence type="ECO:0000259" key="7">
    <source>
        <dbReference type="Pfam" id="PF02234"/>
    </source>
</evidence>
<evidence type="ECO:0000256" key="1">
    <source>
        <dbReference type="ARBA" id="ARBA00004123"/>
    </source>
</evidence>
<evidence type="ECO:0000256" key="6">
    <source>
        <dbReference type="SAM" id="MobiDB-lite"/>
    </source>
</evidence>
<comment type="subcellular location">
    <subcellularLocation>
        <location evidence="1">Nucleus</location>
    </subcellularLocation>
</comment>
<dbReference type="PANTHER" id="PTHR10265">
    <property type="entry name" value="CYCLIN-DEPENDENT KINASE INHIBITOR 1"/>
    <property type="match status" value="1"/>
</dbReference>
<keyword evidence="4" id="KW-0539">Nucleus</keyword>
<feature type="region of interest" description="Disordered" evidence="6">
    <location>
        <begin position="1"/>
        <end position="43"/>
    </location>
</feature>
<keyword evidence="5" id="KW-0131">Cell cycle</keyword>
<dbReference type="Pfam" id="PF02234">
    <property type="entry name" value="CDI"/>
    <property type="match status" value="1"/>
</dbReference>
<accession>A0A315W1Q2</accession>
<proteinExistence type="inferred from homology"/>
<keyword evidence="3" id="KW-0649">Protein kinase inhibitor</keyword>
<name>A0A315W1Q2_GAMAF</name>
<evidence type="ECO:0000256" key="2">
    <source>
        <dbReference type="ARBA" id="ARBA00006726"/>
    </source>
</evidence>
<sequence length="372" mass="42148">MVLSRQQHERKTTCSGERPREKDLAKDVHSAPPAQAGSSGYGTVGPLVASPGVQRQYTACCEGGSSLTQTSKAPVGDRSALKGDVFEKLHSHFTGGSWSVGILFHKHKVGMVAVQGIHCTMGQVLWSNKVNVTHSPSSPFWKIIQVWVEEENDYWLNHSRSDCSLFRNLFGPVDHDQLRQDLQLKLKEMMSQDSQRWNFNFQSETPQLGRFQWEEILAGRAASFYQESPQPVVEVNSPRTEDGGNYFAKRRRSTEAKSIPAITVNAMSCTHHAQILCYKDMWLCSSVLSQYKGQNPIAHFSRVLPIVVVTRGRWSLRLFHHMVSCVKECLGTPWMASGRKVTICCLKSLIEYTDWDNHLMADYARRTIKRKY</sequence>
<evidence type="ECO:0000256" key="3">
    <source>
        <dbReference type="ARBA" id="ARBA00023013"/>
    </source>
</evidence>
<feature type="compositionally biased region" description="Basic and acidic residues" evidence="6">
    <location>
        <begin position="1"/>
        <end position="29"/>
    </location>
</feature>
<evidence type="ECO:0000256" key="5">
    <source>
        <dbReference type="ARBA" id="ARBA00023306"/>
    </source>
</evidence>
<dbReference type="GO" id="GO:0004861">
    <property type="term" value="F:cyclin-dependent protein serine/threonine kinase inhibitor activity"/>
    <property type="evidence" value="ECO:0007669"/>
    <property type="project" value="InterPro"/>
</dbReference>
<comment type="similarity">
    <text evidence="2">Belongs to the CDI family.</text>
</comment>
<protein>
    <recommendedName>
        <fullName evidence="7">Cyclin-dependent kinase inhibitor domain-containing protein</fullName>
    </recommendedName>
</protein>
<dbReference type="GO" id="GO:0005634">
    <property type="term" value="C:nucleus"/>
    <property type="evidence" value="ECO:0007669"/>
    <property type="project" value="UniProtKB-SubCell"/>
</dbReference>
<evidence type="ECO:0000256" key="4">
    <source>
        <dbReference type="ARBA" id="ARBA00023242"/>
    </source>
</evidence>
<organism evidence="8 9">
    <name type="scientific">Gambusia affinis</name>
    <name type="common">Western mosquitofish</name>
    <name type="synonym">Heterandria affinis</name>
    <dbReference type="NCBI Taxonomy" id="33528"/>
    <lineage>
        <taxon>Eukaryota</taxon>
        <taxon>Metazoa</taxon>
        <taxon>Chordata</taxon>
        <taxon>Craniata</taxon>
        <taxon>Vertebrata</taxon>
        <taxon>Euteleostomi</taxon>
        <taxon>Actinopterygii</taxon>
        <taxon>Neopterygii</taxon>
        <taxon>Teleostei</taxon>
        <taxon>Neoteleostei</taxon>
        <taxon>Acanthomorphata</taxon>
        <taxon>Ovalentaria</taxon>
        <taxon>Atherinomorphae</taxon>
        <taxon>Cyprinodontiformes</taxon>
        <taxon>Poeciliidae</taxon>
        <taxon>Poeciliinae</taxon>
        <taxon>Gambusia</taxon>
    </lineage>
</organism>
<dbReference type="AlphaFoldDB" id="A0A315W1Q2"/>
<feature type="domain" description="Cyclin-dependent kinase inhibitor" evidence="7">
    <location>
        <begin position="168"/>
        <end position="215"/>
    </location>
</feature>
<dbReference type="PANTHER" id="PTHR10265:SF44">
    <property type="entry name" value="CYCLIN-DEPENDENT KINASE INHIBITOR 1C"/>
    <property type="match status" value="1"/>
</dbReference>
<dbReference type="Proteomes" id="UP000250572">
    <property type="component" value="Unassembled WGS sequence"/>
</dbReference>
<dbReference type="EMBL" id="NHOQ01000682">
    <property type="protein sequence ID" value="PWA29148.1"/>
    <property type="molecule type" value="Genomic_DNA"/>
</dbReference>
<dbReference type="InterPro" id="IPR044898">
    <property type="entry name" value="CDI_dom_sf"/>
</dbReference>
<evidence type="ECO:0000313" key="8">
    <source>
        <dbReference type="EMBL" id="PWA29148.1"/>
    </source>
</evidence>
<dbReference type="GO" id="GO:0045930">
    <property type="term" value="P:negative regulation of mitotic cell cycle"/>
    <property type="evidence" value="ECO:0007669"/>
    <property type="project" value="TreeGrafter"/>
</dbReference>